<feature type="transmembrane region" description="Helical" evidence="1">
    <location>
        <begin position="162"/>
        <end position="183"/>
    </location>
</feature>
<accession>A0A7G9YR38</accession>
<keyword evidence="1" id="KW-0472">Membrane</keyword>
<name>A0A7G9YR38_9EURY</name>
<dbReference type="Pfam" id="PF07758">
    <property type="entry name" value="DUF1614"/>
    <property type="match status" value="1"/>
</dbReference>
<feature type="transmembrane region" description="Helical" evidence="1">
    <location>
        <begin position="89"/>
        <end position="108"/>
    </location>
</feature>
<evidence type="ECO:0008006" key="3">
    <source>
        <dbReference type="Google" id="ProtNLM"/>
    </source>
</evidence>
<feature type="transmembrane region" description="Helical" evidence="1">
    <location>
        <begin position="114"/>
        <end position="133"/>
    </location>
</feature>
<dbReference type="EMBL" id="MT631437">
    <property type="protein sequence ID" value="QNO50472.1"/>
    <property type="molecule type" value="Genomic_DNA"/>
</dbReference>
<reference evidence="2" key="1">
    <citation type="submission" date="2020-06" db="EMBL/GenBank/DDBJ databases">
        <title>Unique genomic features of the anaerobic methanotrophic archaea.</title>
        <authorList>
            <person name="Chadwick G.L."/>
            <person name="Skennerton C.T."/>
            <person name="Laso-Perez R."/>
            <person name="Leu A.O."/>
            <person name="Speth D.R."/>
            <person name="Yu H."/>
            <person name="Morgan-Lang C."/>
            <person name="Hatzenpichler R."/>
            <person name="Goudeau D."/>
            <person name="Malmstrom R."/>
            <person name="Brazelton W.J."/>
            <person name="Woyke T."/>
            <person name="Hallam S.J."/>
            <person name="Tyson G.W."/>
            <person name="Wegener G."/>
            <person name="Boetius A."/>
            <person name="Orphan V."/>
        </authorList>
    </citation>
    <scope>NUCLEOTIDE SEQUENCE</scope>
</reference>
<organism evidence="2">
    <name type="scientific">Candidatus Methanogaster sp. ANME-2c ERB4</name>
    <dbReference type="NCBI Taxonomy" id="2759911"/>
    <lineage>
        <taxon>Archaea</taxon>
        <taxon>Methanobacteriati</taxon>
        <taxon>Methanobacteriota</taxon>
        <taxon>Stenosarchaea group</taxon>
        <taxon>Methanomicrobia</taxon>
        <taxon>Methanosarcinales</taxon>
        <taxon>ANME-2 cluster</taxon>
        <taxon>Candidatus Methanogasteraceae</taxon>
        <taxon>Candidatus Methanogaster</taxon>
    </lineage>
</organism>
<gene>
    <name evidence="2" type="ORF">EGLMOMJH_00011</name>
</gene>
<feature type="transmembrane region" description="Helical" evidence="1">
    <location>
        <begin position="195"/>
        <end position="214"/>
    </location>
</feature>
<dbReference type="InterPro" id="IPR011672">
    <property type="entry name" value="DUF1614"/>
</dbReference>
<evidence type="ECO:0000256" key="1">
    <source>
        <dbReference type="SAM" id="Phobius"/>
    </source>
</evidence>
<proteinExistence type="predicted"/>
<dbReference type="AlphaFoldDB" id="A0A7G9YR38"/>
<keyword evidence="1" id="KW-1133">Transmembrane helix</keyword>
<sequence length="218" mass="23507">MQGTSRKTSVLFWFLLLALIGIRIRADASLLPPLLLALVLLAGSIDIPIAKIRMRKPAHTWESVHLLEKIFSVSLEDFFDKKRFFDTTITVNLGGFAIPLACACYLGMTHPNLASLEICIVMIAVTHIMATFYDGFGIKIPDYIGVVPLLLALLLAPDDAAMVMFVAGVSGVLIGLCTVLGTIDAEQQGCARISLGGAGSFHAVYVMMLLAMLLDVVL</sequence>
<protein>
    <recommendedName>
        <fullName evidence="3">DUF1614 domain-containing protein</fullName>
    </recommendedName>
</protein>
<keyword evidence="1" id="KW-0812">Transmembrane</keyword>
<evidence type="ECO:0000313" key="2">
    <source>
        <dbReference type="EMBL" id="QNO50472.1"/>
    </source>
</evidence>